<organism evidence="2 3">
    <name type="scientific">Cladosporium halotolerans</name>
    <dbReference type="NCBI Taxonomy" id="1052096"/>
    <lineage>
        <taxon>Eukaryota</taxon>
        <taxon>Fungi</taxon>
        <taxon>Dikarya</taxon>
        <taxon>Ascomycota</taxon>
        <taxon>Pezizomycotina</taxon>
        <taxon>Dothideomycetes</taxon>
        <taxon>Dothideomycetidae</taxon>
        <taxon>Cladosporiales</taxon>
        <taxon>Cladosporiaceae</taxon>
        <taxon>Cladosporium</taxon>
    </lineage>
</organism>
<evidence type="ECO:0000256" key="1">
    <source>
        <dbReference type="SAM" id="MobiDB-lite"/>
    </source>
</evidence>
<feature type="compositionally biased region" description="Low complexity" evidence="1">
    <location>
        <begin position="121"/>
        <end position="134"/>
    </location>
</feature>
<dbReference type="InterPro" id="IPR017956">
    <property type="entry name" value="AT_hook_DNA-bd_motif"/>
</dbReference>
<dbReference type="PRINTS" id="PR00929">
    <property type="entry name" value="ATHOOK"/>
</dbReference>
<feature type="compositionally biased region" description="Polar residues" evidence="1">
    <location>
        <begin position="536"/>
        <end position="549"/>
    </location>
</feature>
<dbReference type="GO" id="GO:0003677">
    <property type="term" value="F:DNA binding"/>
    <property type="evidence" value="ECO:0007669"/>
    <property type="project" value="InterPro"/>
</dbReference>
<keyword evidence="3" id="KW-1185">Reference proteome</keyword>
<feature type="region of interest" description="Disordered" evidence="1">
    <location>
        <begin position="329"/>
        <end position="772"/>
    </location>
</feature>
<feature type="region of interest" description="Disordered" evidence="1">
    <location>
        <begin position="1"/>
        <end position="267"/>
    </location>
</feature>
<comment type="caution">
    <text evidence="2">The sequence shown here is derived from an EMBL/GenBank/DDBJ whole genome shotgun (WGS) entry which is preliminary data.</text>
</comment>
<evidence type="ECO:0000313" key="3">
    <source>
        <dbReference type="Proteomes" id="UP000803884"/>
    </source>
</evidence>
<dbReference type="SMART" id="SM00384">
    <property type="entry name" value="AT_hook"/>
    <property type="match status" value="2"/>
</dbReference>
<feature type="compositionally biased region" description="Basic residues" evidence="1">
    <location>
        <begin position="510"/>
        <end position="521"/>
    </location>
</feature>
<feature type="region of interest" description="Disordered" evidence="1">
    <location>
        <begin position="281"/>
        <end position="317"/>
    </location>
</feature>
<proteinExistence type="predicted"/>
<feature type="compositionally biased region" description="Polar residues" evidence="1">
    <location>
        <begin position="480"/>
        <end position="498"/>
    </location>
</feature>
<evidence type="ECO:0000313" key="2">
    <source>
        <dbReference type="EMBL" id="KAL1584087.1"/>
    </source>
</evidence>
<feature type="compositionally biased region" description="Polar residues" evidence="1">
    <location>
        <begin position="72"/>
        <end position="90"/>
    </location>
</feature>
<reference evidence="2 3" key="1">
    <citation type="journal article" date="2020" name="Microbiol. Resour. Announc.">
        <title>Draft Genome Sequence of a Cladosporium Species Isolated from the Mesophotic Ascidian Didemnum maculosum.</title>
        <authorList>
            <person name="Gioti A."/>
            <person name="Siaperas R."/>
            <person name="Nikolaivits E."/>
            <person name="Le Goff G."/>
            <person name="Ouazzani J."/>
            <person name="Kotoulas G."/>
            <person name="Topakas E."/>
        </authorList>
    </citation>
    <scope>NUCLEOTIDE SEQUENCE [LARGE SCALE GENOMIC DNA]</scope>
    <source>
        <strain evidence="2 3">TM138-S3</strain>
    </source>
</reference>
<name>A0AB34KJ49_9PEZI</name>
<feature type="compositionally biased region" description="Acidic residues" evidence="1">
    <location>
        <begin position="8"/>
        <end position="18"/>
    </location>
</feature>
<dbReference type="RefSeq" id="XP_069227193.1">
    <property type="nucleotide sequence ID" value="XM_069376746.1"/>
</dbReference>
<feature type="compositionally biased region" description="Pro residues" evidence="1">
    <location>
        <begin position="720"/>
        <end position="736"/>
    </location>
</feature>
<protein>
    <submittedName>
        <fullName evidence="2">Uncharacterized protein</fullName>
    </submittedName>
</protein>
<dbReference type="AlphaFoldDB" id="A0AB34KJ49"/>
<feature type="compositionally biased region" description="Polar residues" evidence="1">
    <location>
        <begin position="659"/>
        <end position="674"/>
    </location>
</feature>
<feature type="compositionally biased region" description="Basic and acidic residues" evidence="1">
    <location>
        <begin position="682"/>
        <end position="698"/>
    </location>
</feature>
<dbReference type="GeneID" id="96009584"/>
<feature type="compositionally biased region" description="Basic and acidic residues" evidence="1">
    <location>
        <begin position="55"/>
        <end position="69"/>
    </location>
</feature>
<sequence length="772" mass="83789">MPPPILNDSEDEDGDVLYDDPKESNSISSSGGSGLEISKLDGTHDTIDQSTGSTDRLRQQIEDVQRHLCGDSSENAQPNDQQTAHAASDSTKLDRNKRRNSIVGRPGPISDPPRAVHRSKTLTTYSTKKPTSSTAERDHFIARFGEDAIAPESSRSIRYSDHSGTRSSNGLPTGSMQNEFINHEPAMFKESGSTIPDNESSHERMVEQALRSKPLKGVSSPEIKLFDPNEMPKSSSFPWSPSEQTESARSNRAGDTNGQKVSAGVEVETGSQAAINQGNIAHQQNDTVPAGVPHQEQAPEESDPRHEVGSVHRSSPTVEVNAVEAEARAFAEPDAVPASTTQKAGRGCKRKVQNESSEPLNSDDIAVGLPKERYKPRPSKRRATHNVDEAIDYSVVVEKAAKKKRTRTTGGSFTSVEDPLQGPTTQRSSKPEDDQETITVKAAAAHVVPAGEGKPETTQTLQQDADPPKPSPIVEVPATKSEQTQIPSKATGQPSQNAIADETTFVKPAGKLRKPISKSKRSSTTIFEDHVDFTGKQRSPSLSQQQAMRQTALRDVKNEVSPAQARRGRKTIIADEDDEDELALDSEHNSEQAEAPPKKRGRGRPRKDTSKTEAQTEDSTLFKTEPETKDEPNEPTIEPPSKKRRGRPPKSAPPAPAPNTYTNDTAEPSTSHPEPQQEEADTSTKHSPDVPATEDPRKPPTIPTPSPEKQLPAPSTKNTPAPPSPTKPPKPSPPTHSPIKRASPAPYRVGLSRKRQIPSLLKVVNPRPPRNN</sequence>
<feature type="compositionally biased region" description="Basic and acidic residues" evidence="1">
    <location>
        <begin position="135"/>
        <end position="146"/>
    </location>
</feature>
<feature type="compositionally biased region" description="Acidic residues" evidence="1">
    <location>
        <begin position="574"/>
        <end position="584"/>
    </location>
</feature>
<feature type="compositionally biased region" description="Polar residues" evidence="1">
    <location>
        <begin position="165"/>
        <end position="180"/>
    </location>
</feature>
<gene>
    <name evidence="2" type="ORF">WHR41_08142</name>
</gene>
<feature type="compositionally biased region" description="Polar residues" evidence="1">
    <location>
        <begin position="232"/>
        <end position="260"/>
    </location>
</feature>
<accession>A0AB34KJ49</accession>
<dbReference type="Proteomes" id="UP000803884">
    <property type="component" value="Unassembled WGS sequence"/>
</dbReference>
<feature type="compositionally biased region" description="Basic and acidic residues" evidence="1">
    <location>
        <begin position="38"/>
        <end position="47"/>
    </location>
</feature>
<dbReference type="EMBL" id="JAAQHG020000029">
    <property type="protein sequence ID" value="KAL1584087.1"/>
    <property type="molecule type" value="Genomic_DNA"/>
</dbReference>